<dbReference type="STRING" id="5722.A2F306"/>
<dbReference type="Proteomes" id="UP000001542">
    <property type="component" value="Unassembled WGS sequence"/>
</dbReference>
<evidence type="ECO:0000256" key="3">
    <source>
        <dbReference type="SAM" id="SignalP"/>
    </source>
</evidence>
<evidence type="ECO:0000256" key="1">
    <source>
        <dbReference type="SAM" id="MobiDB-lite"/>
    </source>
</evidence>
<evidence type="ECO:0000313" key="5">
    <source>
        <dbReference type="Proteomes" id="UP000001542"/>
    </source>
</evidence>
<accession>A2F306</accession>
<keyword evidence="5" id="KW-1185">Reference proteome</keyword>
<reference evidence="4" key="2">
    <citation type="journal article" date="2007" name="Science">
        <title>Draft genome sequence of the sexually transmitted pathogen Trichomonas vaginalis.</title>
        <authorList>
            <person name="Carlton J.M."/>
            <person name="Hirt R.P."/>
            <person name="Silva J.C."/>
            <person name="Delcher A.L."/>
            <person name="Schatz M."/>
            <person name="Zhao Q."/>
            <person name="Wortman J.R."/>
            <person name="Bidwell S.L."/>
            <person name="Alsmark U.C.M."/>
            <person name="Besteiro S."/>
            <person name="Sicheritz-Ponten T."/>
            <person name="Noel C.J."/>
            <person name="Dacks J.B."/>
            <person name="Foster P.G."/>
            <person name="Simillion C."/>
            <person name="Van de Peer Y."/>
            <person name="Miranda-Saavedra D."/>
            <person name="Barton G.J."/>
            <person name="Westrop G.D."/>
            <person name="Mueller S."/>
            <person name="Dessi D."/>
            <person name="Fiori P.L."/>
            <person name="Ren Q."/>
            <person name="Paulsen I."/>
            <person name="Zhang H."/>
            <person name="Bastida-Corcuera F.D."/>
            <person name="Simoes-Barbosa A."/>
            <person name="Brown M.T."/>
            <person name="Hayes R.D."/>
            <person name="Mukherjee M."/>
            <person name="Okumura C.Y."/>
            <person name="Schneider R."/>
            <person name="Smith A.J."/>
            <person name="Vanacova S."/>
            <person name="Villalvazo M."/>
            <person name="Haas B.J."/>
            <person name="Pertea M."/>
            <person name="Feldblyum T.V."/>
            <person name="Utterback T.R."/>
            <person name="Shu C.L."/>
            <person name="Osoegawa K."/>
            <person name="de Jong P.J."/>
            <person name="Hrdy I."/>
            <person name="Horvathova L."/>
            <person name="Zubacova Z."/>
            <person name="Dolezal P."/>
            <person name="Malik S.B."/>
            <person name="Logsdon J.M. Jr."/>
            <person name="Henze K."/>
            <person name="Gupta A."/>
            <person name="Wang C.C."/>
            <person name="Dunne R.L."/>
            <person name="Upcroft J.A."/>
            <person name="Upcroft P."/>
            <person name="White O."/>
            <person name="Salzberg S.L."/>
            <person name="Tang P."/>
            <person name="Chiu C.-H."/>
            <person name="Lee Y.-S."/>
            <person name="Embley T.M."/>
            <person name="Coombs G.H."/>
            <person name="Mottram J.C."/>
            <person name="Tachezy J."/>
            <person name="Fraser-Liggett C.M."/>
            <person name="Johnson P.J."/>
        </authorList>
    </citation>
    <scope>NUCLEOTIDE SEQUENCE [LARGE SCALE GENOMIC DNA]</scope>
    <source>
        <strain evidence="4">G3</strain>
    </source>
</reference>
<organism evidence="4 5">
    <name type="scientific">Trichomonas vaginalis (strain ATCC PRA-98 / G3)</name>
    <dbReference type="NCBI Taxonomy" id="412133"/>
    <lineage>
        <taxon>Eukaryota</taxon>
        <taxon>Metamonada</taxon>
        <taxon>Parabasalia</taxon>
        <taxon>Trichomonadida</taxon>
        <taxon>Trichomonadidae</taxon>
        <taxon>Trichomonas</taxon>
    </lineage>
</organism>
<sequence>MFWLILWTSLSYQYIEVNSQYLLQNITATPGEEYRLSYPSRTVQTMYWMVFYDLSDQDTLKYMPRRDYSNDWDDPYWITATRENLEDIFHLGIPMTFTFKVGSVKEVPCRGGYTPYRNCDSGTFVTSVTQFSMEGLMEEYNIESAEHFCVIFVHKSGSFTQEVPSENRYDVTARDAKSGLRSSNSFFKGYTSEAGYTSIFLIFNLTSENPISSFDFTFTDAVTIFGTHTYRDLDDINNLPPTPAPSPEPTPQTPAPTDPTPAPTDPTPEPTPQTPAPTDPTPEPTPRTPEPTPQTPAPTDPTPEPTPRTPEPTQEQPIINPTPQTPEPTTEPPVVSTTTGTETPTPIPGVPDPTTPLPTWDGEWEEEPNVIVRGDDIPEIAETHPPIQTNYIKTEVSKVQTVVTISSGTVIVSVVVVLTVVNIVRSYKKVKDIVHDVNNSDVEDFSFSESYTLDTISDENNNNNRNPFVLSD</sequence>
<feature type="chain" id="PRO_5002643596" evidence="3">
    <location>
        <begin position="20"/>
        <end position="472"/>
    </location>
</feature>
<dbReference type="PRINTS" id="PR01217">
    <property type="entry name" value="PRICHEXTENSN"/>
</dbReference>
<keyword evidence="2" id="KW-0812">Transmembrane</keyword>
<keyword evidence="2" id="KW-0472">Membrane</keyword>
<feature type="signal peptide" evidence="3">
    <location>
        <begin position="1"/>
        <end position="19"/>
    </location>
</feature>
<gene>
    <name evidence="4" type="ORF">TVAG_085650</name>
</gene>
<feature type="region of interest" description="Disordered" evidence="1">
    <location>
        <begin position="232"/>
        <end position="353"/>
    </location>
</feature>
<reference evidence="4" key="1">
    <citation type="submission" date="2006-10" db="EMBL/GenBank/DDBJ databases">
        <authorList>
            <person name="Amadeo P."/>
            <person name="Zhao Q."/>
            <person name="Wortman J."/>
            <person name="Fraser-Liggett C."/>
            <person name="Carlton J."/>
        </authorList>
    </citation>
    <scope>NUCLEOTIDE SEQUENCE</scope>
    <source>
        <strain evidence="4">G3</strain>
    </source>
</reference>
<evidence type="ECO:0000256" key="2">
    <source>
        <dbReference type="SAM" id="Phobius"/>
    </source>
</evidence>
<dbReference type="RefSeq" id="XP_001313660.1">
    <property type="nucleotide sequence ID" value="XM_001313659.1"/>
</dbReference>
<dbReference type="VEuPathDB" id="TrichDB:TVAGG3_0829960"/>
<dbReference type="EMBL" id="DS113591">
    <property type="protein sequence ID" value="EAY00731.1"/>
    <property type="molecule type" value="Genomic_DNA"/>
</dbReference>
<proteinExistence type="predicted"/>
<feature type="compositionally biased region" description="Low complexity" evidence="1">
    <location>
        <begin position="311"/>
        <end position="322"/>
    </location>
</feature>
<dbReference type="KEGG" id="tva:4758553"/>
<dbReference type="VEuPathDB" id="TrichDB:TVAG_085650"/>
<feature type="compositionally biased region" description="Pro residues" evidence="1">
    <location>
        <begin position="240"/>
        <end position="310"/>
    </location>
</feature>
<protein>
    <submittedName>
        <fullName evidence="4">Uncharacterized protein</fullName>
    </submittedName>
</protein>
<keyword evidence="3" id="KW-0732">Signal</keyword>
<keyword evidence="2" id="KW-1133">Transmembrane helix</keyword>
<dbReference type="InParanoid" id="A2F306"/>
<name>A2F306_TRIV3</name>
<dbReference type="AlphaFoldDB" id="A2F306"/>
<evidence type="ECO:0000313" key="4">
    <source>
        <dbReference type="EMBL" id="EAY00731.1"/>
    </source>
</evidence>
<feature type="transmembrane region" description="Helical" evidence="2">
    <location>
        <begin position="402"/>
        <end position="424"/>
    </location>
</feature>
<feature type="compositionally biased region" description="Low complexity" evidence="1">
    <location>
        <begin position="332"/>
        <end position="344"/>
    </location>
</feature>